<keyword evidence="3" id="KW-0238">DNA-binding</keyword>
<keyword evidence="7" id="KW-0067">ATP-binding</keyword>
<dbReference type="Pfam" id="PF01330">
    <property type="entry name" value="RuvA_N"/>
    <property type="match status" value="1"/>
</dbReference>
<evidence type="ECO:0000256" key="2">
    <source>
        <dbReference type="ARBA" id="ARBA00022763"/>
    </source>
</evidence>
<keyword evidence="1" id="KW-0963">Cytoplasm</keyword>
<dbReference type="EC" id="3.6.4.12" evidence="7"/>
<dbReference type="Pfam" id="PF14520">
    <property type="entry name" value="HHH_5"/>
    <property type="match status" value="1"/>
</dbReference>
<feature type="domain" description="Holliday junction DNA helicase RuvA C-terminal" evidence="6">
    <location>
        <begin position="160"/>
        <end position="205"/>
    </location>
</feature>
<dbReference type="Gene3D" id="1.10.150.20">
    <property type="entry name" value="5' to 3' exonuclease, C-terminal subdomain"/>
    <property type="match status" value="1"/>
</dbReference>
<organism evidence="7">
    <name type="scientific">hydrothermal vent metagenome</name>
    <dbReference type="NCBI Taxonomy" id="652676"/>
    <lineage>
        <taxon>unclassified sequences</taxon>
        <taxon>metagenomes</taxon>
        <taxon>ecological metagenomes</taxon>
    </lineage>
</organism>
<keyword evidence="7" id="KW-0547">Nucleotide-binding</keyword>
<feature type="domain" description="DNA helicase Holliday junction RuvA type" evidence="5">
    <location>
        <begin position="1"/>
        <end position="62"/>
    </location>
</feature>
<evidence type="ECO:0000256" key="3">
    <source>
        <dbReference type="ARBA" id="ARBA00023125"/>
    </source>
</evidence>
<dbReference type="Gene3D" id="1.10.8.10">
    <property type="entry name" value="DNA helicase RuvA subunit, C-terminal domain"/>
    <property type="match status" value="1"/>
</dbReference>
<accession>A0A3B0VFE6</accession>
<name>A0A3B0VFE6_9ZZZZ</name>
<dbReference type="GO" id="GO:0006281">
    <property type="term" value="P:DNA repair"/>
    <property type="evidence" value="ECO:0007669"/>
    <property type="project" value="UniProtKB-KW"/>
</dbReference>
<evidence type="ECO:0000256" key="1">
    <source>
        <dbReference type="ARBA" id="ARBA00022490"/>
    </source>
</evidence>
<dbReference type="CDD" id="cd14332">
    <property type="entry name" value="UBA_RuvA_C"/>
    <property type="match status" value="1"/>
</dbReference>
<dbReference type="GO" id="GO:0005524">
    <property type="term" value="F:ATP binding"/>
    <property type="evidence" value="ECO:0007669"/>
    <property type="project" value="InterPro"/>
</dbReference>
<keyword evidence="7" id="KW-0378">Hydrolase</keyword>
<dbReference type="GO" id="GO:0006310">
    <property type="term" value="P:DNA recombination"/>
    <property type="evidence" value="ECO:0007669"/>
    <property type="project" value="InterPro"/>
</dbReference>
<dbReference type="Pfam" id="PF07499">
    <property type="entry name" value="RuvA_C"/>
    <property type="match status" value="1"/>
</dbReference>
<dbReference type="GO" id="GO:0009379">
    <property type="term" value="C:Holliday junction helicase complex"/>
    <property type="evidence" value="ECO:0007669"/>
    <property type="project" value="InterPro"/>
</dbReference>
<keyword evidence="7" id="KW-0347">Helicase</keyword>
<evidence type="ECO:0000313" key="7">
    <source>
        <dbReference type="EMBL" id="VAW35549.1"/>
    </source>
</evidence>
<gene>
    <name evidence="7" type="ORF">MNBD_DELTA04-1314</name>
</gene>
<dbReference type="GO" id="GO:0003677">
    <property type="term" value="F:DNA binding"/>
    <property type="evidence" value="ECO:0007669"/>
    <property type="project" value="UniProtKB-KW"/>
</dbReference>
<dbReference type="SUPFAM" id="SSF46929">
    <property type="entry name" value="DNA helicase RuvA subunit, C-terminal domain"/>
    <property type="match status" value="1"/>
</dbReference>
<keyword evidence="4" id="KW-0234">DNA repair</keyword>
<dbReference type="Gene3D" id="2.40.50.140">
    <property type="entry name" value="Nucleic acid-binding proteins"/>
    <property type="match status" value="1"/>
</dbReference>
<dbReference type="InterPro" id="IPR010994">
    <property type="entry name" value="RuvA_2-like"/>
</dbReference>
<dbReference type="EMBL" id="UOEY01000015">
    <property type="protein sequence ID" value="VAW35549.1"/>
    <property type="molecule type" value="Genomic_DNA"/>
</dbReference>
<dbReference type="InterPro" id="IPR036267">
    <property type="entry name" value="RuvA_C_sf"/>
</dbReference>
<dbReference type="HAMAP" id="MF_00031">
    <property type="entry name" value="DNA_HJ_migration_RuvA"/>
    <property type="match status" value="1"/>
</dbReference>
<evidence type="ECO:0000259" key="6">
    <source>
        <dbReference type="Pfam" id="PF07499"/>
    </source>
</evidence>
<protein>
    <submittedName>
        <fullName evidence="7">Holliday junction ATP-dependent DNA helicase RuvA</fullName>
        <ecNumber evidence="7">3.6.4.12</ecNumber>
    </submittedName>
</protein>
<dbReference type="SUPFAM" id="SSF50249">
    <property type="entry name" value="Nucleic acid-binding proteins"/>
    <property type="match status" value="1"/>
</dbReference>
<proteinExistence type="inferred from homology"/>
<dbReference type="InterPro" id="IPR000085">
    <property type="entry name" value="RuvA"/>
</dbReference>
<evidence type="ECO:0000259" key="5">
    <source>
        <dbReference type="Pfam" id="PF01330"/>
    </source>
</evidence>
<sequence length="206" mass="22276">MIATLSGILFFKQPNQLIVDVGGVGYEVLVSARTYDRLPAPGDEVFVYVYTSVREDAITLYGFGEMDEKELFLLLNTVSGVGPKLALGILSGISVPELCEALALKDMGRLVALSGVGRKTAQRLCVELQDKVSGFAKPGAETARGLPDNRMVEDESFQNAVSALVNLGYSQAQAWKALRTVQQQHPDEAGTMKIEALIREALRSLA</sequence>
<dbReference type="NCBIfam" id="TIGR00084">
    <property type="entry name" value="ruvA"/>
    <property type="match status" value="1"/>
</dbReference>
<dbReference type="GO" id="GO:0016787">
    <property type="term" value="F:hydrolase activity"/>
    <property type="evidence" value="ECO:0007669"/>
    <property type="project" value="UniProtKB-KW"/>
</dbReference>
<dbReference type="InterPro" id="IPR012340">
    <property type="entry name" value="NA-bd_OB-fold"/>
</dbReference>
<evidence type="ECO:0000256" key="4">
    <source>
        <dbReference type="ARBA" id="ARBA00023204"/>
    </source>
</evidence>
<dbReference type="SUPFAM" id="SSF47781">
    <property type="entry name" value="RuvA domain 2-like"/>
    <property type="match status" value="1"/>
</dbReference>
<dbReference type="GO" id="GO:0009378">
    <property type="term" value="F:four-way junction helicase activity"/>
    <property type="evidence" value="ECO:0007669"/>
    <property type="project" value="InterPro"/>
</dbReference>
<dbReference type="InterPro" id="IPR011114">
    <property type="entry name" value="RuvA_C"/>
</dbReference>
<dbReference type="AlphaFoldDB" id="A0A3B0VFE6"/>
<reference evidence="7" key="1">
    <citation type="submission" date="2018-06" db="EMBL/GenBank/DDBJ databases">
        <authorList>
            <person name="Zhirakovskaya E."/>
        </authorList>
    </citation>
    <scope>NUCLEOTIDE SEQUENCE</scope>
</reference>
<keyword evidence="2" id="KW-0227">DNA damage</keyword>
<dbReference type="InterPro" id="IPR013849">
    <property type="entry name" value="DNA_helicase_Holl-junc_RuvA_I"/>
</dbReference>